<dbReference type="OrthoDB" id="16547at2759"/>
<dbReference type="Pfam" id="PF01966">
    <property type="entry name" value="HD"/>
    <property type="match status" value="1"/>
</dbReference>
<dbReference type="GeneID" id="19115935"/>
<dbReference type="InterPro" id="IPR006674">
    <property type="entry name" value="HD_domain"/>
</dbReference>
<dbReference type="Proteomes" id="UP000011761">
    <property type="component" value="Unassembled WGS sequence"/>
</dbReference>
<reference evidence="2 3" key="1">
    <citation type="journal article" date="2012" name="PLoS Pathog.">
        <title>Diverse lifestyles and strategies of plant pathogenesis encoded in the genomes of eighteen Dothideomycetes fungi.</title>
        <authorList>
            <person name="Ohm R.A."/>
            <person name="Feau N."/>
            <person name="Henrissat B."/>
            <person name="Schoch C.L."/>
            <person name="Horwitz B.A."/>
            <person name="Barry K.W."/>
            <person name="Condon B.J."/>
            <person name="Copeland A.C."/>
            <person name="Dhillon B."/>
            <person name="Glaser F."/>
            <person name="Hesse C.N."/>
            <person name="Kosti I."/>
            <person name="LaButti K."/>
            <person name="Lindquist E.A."/>
            <person name="Lucas S."/>
            <person name="Salamov A.A."/>
            <person name="Bradshaw R.E."/>
            <person name="Ciuffetti L."/>
            <person name="Hamelin R.C."/>
            <person name="Kema G.H.J."/>
            <person name="Lawrence C."/>
            <person name="Scott J.A."/>
            <person name="Spatafora J.W."/>
            <person name="Turgeon B.G."/>
            <person name="de Wit P.J.G.M."/>
            <person name="Zhong S."/>
            <person name="Goodwin S.B."/>
            <person name="Grigoriev I.V."/>
        </authorList>
    </citation>
    <scope>NUCLEOTIDE SEQUENCE [LARGE SCALE GENOMIC DNA]</scope>
    <source>
        <strain evidence="2 3">UAMH 10762</strain>
    </source>
</reference>
<evidence type="ECO:0000259" key="1">
    <source>
        <dbReference type="SMART" id="SM00471"/>
    </source>
</evidence>
<name>M2NN32_BAUPA</name>
<dbReference type="HOGENOM" id="CLU_036524_0_1_1"/>
<evidence type="ECO:0000313" key="2">
    <source>
        <dbReference type="EMBL" id="EMD00925.1"/>
    </source>
</evidence>
<evidence type="ECO:0000313" key="3">
    <source>
        <dbReference type="Proteomes" id="UP000011761"/>
    </source>
</evidence>
<dbReference type="eggNOG" id="ENOG502QSR7">
    <property type="taxonomic scope" value="Eukaryota"/>
</dbReference>
<proteinExistence type="predicted"/>
<sequence length="233" mass="27083">MARWYPGCTPAEAQAKADKLLADVGQTVQEYMDAPPWDSSHDAAHIRRVLQLCEELLASEQQRDPTLQYDVLLVKLLAVLHDIEDGKFVDRRREERKRIESVLEKHGTPRELIDTIKRLIVFISCSYEDKHREETKRIVMEYPEVAIVADADRLDGIGAVGLGRCFVFNAVKGSRLHEMGEVVPRVLLHRHTMIKTAEGIRRAETRQERMVKFVAWWKEEYHDPRMANWKNLE</sequence>
<accession>M2NN32</accession>
<protein>
    <recommendedName>
        <fullName evidence="1">HD/PDEase domain-containing protein</fullName>
    </recommendedName>
</protein>
<dbReference type="Gene3D" id="1.10.472.50">
    <property type="entry name" value="HD-domain/PDEase-like"/>
    <property type="match status" value="1"/>
</dbReference>
<dbReference type="PANTHER" id="PTHR33594">
    <property type="entry name" value="SUPERFAMILY HYDROLASE, PUTATIVE (AFU_ORTHOLOGUE AFUA_1G03035)-RELATED"/>
    <property type="match status" value="1"/>
</dbReference>
<organism evidence="2 3">
    <name type="scientific">Baudoinia panamericana (strain UAMH 10762)</name>
    <name type="common">Angels' share fungus</name>
    <name type="synonym">Baudoinia compniacensis (strain UAMH 10762)</name>
    <dbReference type="NCBI Taxonomy" id="717646"/>
    <lineage>
        <taxon>Eukaryota</taxon>
        <taxon>Fungi</taxon>
        <taxon>Dikarya</taxon>
        <taxon>Ascomycota</taxon>
        <taxon>Pezizomycotina</taxon>
        <taxon>Dothideomycetes</taxon>
        <taxon>Dothideomycetidae</taxon>
        <taxon>Mycosphaerellales</taxon>
        <taxon>Teratosphaeriaceae</taxon>
        <taxon>Baudoinia</taxon>
    </lineage>
</organism>
<gene>
    <name evidence="2" type="ORF">BAUCODRAFT_61655</name>
</gene>
<dbReference type="Gene3D" id="1.20.58.1910">
    <property type="match status" value="1"/>
</dbReference>
<dbReference type="SUPFAM" id="SSF109604">
    <property type="entry name" value="HD-domain/PDEase-like"/>
    <property type="match status" value="1"/>
</dbReference>
<dbReference type="STRING" id="717646.M2NN32"/>
<dbReference type="EMBL" id="KB445550">
    <property type="protein sequence ID" value="EMD00925.1"/>
    <property type="molecule type" value="Genomic_DNA"/>
</dbReference>
<dbReference type="InterPro" id="IPR003607">
    <property type="entry name" value="HD/PDEase_dom"/>
</dbReference>
<dbReference type="RefSeq" id="XP_007672109.1">
    <property type="nucleotide sequence ID" value="XM_007673919.1"/>
</dbReference>
<dbReference type="AlphaFoldDB" id="M2NN32"/>
<dbReference type="SMART" id="SM00471">
    <property type="entry name" value="HDc"/>
    <property type="match status" value="1"/>
</dbReference>
<keyword evidence="3" id="KW-1185">Reference proteome</keyword>
<dbReference type="PANTHER" id="PTHR33594:SF1">
    <property type="entry name" value="HD_PDEASE DOMAIN-CONTAINING PROTEIN"/>
    <property type="match status" value="1"/>
</dbReference>
<feature type="domain" description="HD/PDEase" evidence="1">
    <location>
        <begin position="38"/>
        <end position="166"/>
    </location>
</feature>
<dbReference type="KEGG" id="bcom:BAUCODRAFT_61655"/>